<dbReference type="AlphaFoldDB" id="A0A7C4RWW5"/>
<sequence length="100" mass="11998">MVMFNDEPKDIIEIETLIDKAIEKEDYEVLNQLLDLREKLLPELPQETLIEIYERDRVRMELLKKKLRDFEKLTQQLETGKRFASSQVQDEKGTFLNRDV</sequence>
<dbReference type="Gene3D" id="6.10.250.50">
    <property type="match status" value="1"/>
</dbReference>
<proteinExistence type="predicted"/>
<gene>
    <name evidence="1" type="ORF">ENT77_06630</name>
</gene>
<comment type="caution">
    <text evidence="1">The sequence shown here is derived from an EMBL/GenBank/DDBJ whole genome shotgun (WGS) entry which is preliminary data.</text>
</comment>
<keyword evidence="1" id="KW-0282">Flagellum</keyword>
<dbReference type="InterPro" id="IPR037285">
    <property type="entry name" value="TM0693-like_sf"/>
</dbReference>
<evidence type="ECO:0000313" key="1">
    <source>
        <dbReference type="EMBL" id="HGU40857.1"/>
    </source>
</evidence>
<accession>A0A7C4RWW5</accession>
<protein>
    <submittedName>
        <fullName evidence="1">Flagellar protein FliT</fullName>
    </submittedName>
</protein>
<name>A0A7C4RWW5_9BACT</name>
<organism evidence="1">
    <name type="scientific">Fervidobacterium thailandense</name>
    <dbReference type="NCBI Taxonomy" id="1008305"/>
    <lineage>
        <taxon>Bacteria</taxon>
        <taxon>Thermotogati</taxon>
        <taxon>Thermotogota</taxon>
        <taxon>Thermotogae</taxon>
        <taxon>Thermotogales</taxon>
        <taxon>Fervidobacteriaceae</taxon>
        <taxon>Fervidobacterium</taxon>
    </lineage>
</organism>
<dbReference type="EMBL" id="DSZY01000030">
    <property type="protein sequence ID" value="HGU40857.1"/>
    <property type="molecule type" value="Genomic_DNA"/>
</dbReference>
<dbReference type="SUPFAM" id="SSF140560">
    <property type="entry name" value="TM0693-like"/>
    <property type="match status" value="1"/>
</dbReference>
<reference evidence="1" key="1">
    <citation type="journal article" date="2020" name="mSystems">
        <title>Genome- and Community-Level Interaction Insights into Carbon Utilization and Element Cycling Functions of Hydrothermarchaeota in Hydrothermal Sediment.</title>
        <authorList>
            <person name="Zhou Z."/>
            <person name="Liu Y."/>
            <person name="Xu W."/>
            <person name="Pan J."/>
            <person name="Luo Z.H."/>
            <person name="Li M."/>
        </authorList>
    </citation>
    <scope>NUCLEOTIDE SEQUENCE [LARGE SCALE GENOMIC DNA]</scope>
    <source>
        <strain evidence="1">SpSt-609</strain>
    </source>
</reference>
<keyword evidence="1" id="KW-0969">Cilium</keyword>
<keyword evidence="1" id="KW-0966">Cell projection</keyword>